<evidence type="ECO:0000313" key="3">
    <source>
        <dbReference type="Proteomes" id="UP000323671"/>
    </source>
</evidence>
<dbReference type="Proteomes" id="UP000323671">
    <property type="component" value="Chromosome"/>
</dbReference>
<keyword evidence="3" id="KW-1185">Reference proteome</keyword>
<dbReference type="RefSeq" id="WP_149425426.1">
    <property type="nucleotide sequence ID" value="NZ_CP022579.1"/>
</dbReference>
<evidence type="ECO:0000313" key="2">
    <source>
        <dbReference type="EMBL" id="QEL65082.1"/>
    </source>
</evidence>
<reference evidence="2 3" key="1">
    <citation type="submission" date="2017-07" db="EMBL/GenBank/DDBJ databases">
        <title>Complete genome sequence of Oryzomicrobium terrae TPP412.</title>
        <authorList>
            <person name="Chiu L.-W."/>
            <person name="Lo K.-J."/>
            <person name="Tsai Y.-M."/>
            <person name="Lin S.-S."/>
            <person name="Kuo C.-H."/>
            <person name="Liu C.-T."/>
        </authorList>
    </citation>
    <scope>NUCLEOTIDE SEQUENCE [LARGE SCALE GENOMIC DNA]</scope>
    <source>
        <strain evidence="2 3">TPP412</strain>
    </source>
</reference>
<sequence>MPPTDMPPDTAVADASQAATLSEIGDSEAPATSPAEGNSEETEHSPTKPRGRPRTRASDRSEQVRQNMRLYRARRAAELAALGRELEVLSHAVASGDPRQTYAAAAAVVGVWSNSILKDNVIKNKGKSGAAANPAAMDAPPAPPDSR</sequence>
<dbReference type="AlphaFoldDB" id="A0A5C1E7Z8"/>
<feature type="compositionally biased region" description="Low complexity" evidence="1">
    <location>
        <begin position="130"/>
        <end position="139"/>
    </location>
</feature>
<dbReference type="KEGG" id="otr:OTERR_16060"/>
<gene>
    <name evidence="2" type="ORF">OTERR_16060</name>
</gene>
<proteinExistence type="predicted"/>
<feature type="region of interest" description="Disordered" evidence="1">
    <location>
        <begin position="126"/>
        <end position="147"/>
    </location>
</feature>
<protein>
    <submittedName>
        <fullName evidence="2">Uncharacterized protein</fullName>
    </submittedName>
</protein>
<evidence type="ECO:0000256" key="1">
    <source>
        <dbReference type="SAM" id="MobiDB-lite"/>
    </source>
</evidence>
<organism evidence="2 3">
    <name type="scientific">Oryzomicrobium terrae</name>
    <dbReference type="NCBI Taxonomy" id="1735038"/>
    <lineage>
        <taxon>Bacteria</taxon>
        <taxon>Pseudomonadati</taxon>
        <taxon>Pseudomonadota</taxon>
        <taxon>Betaproteobacteria</taxon>
        <taxon>Rhodocyclales</taxon>
        <taxon>Rhodocyclaceae</taxon>
        <taxon>Oryzomicrobium</taxon>
    </lineage>
</organism>
<dbReference type="EMBL" id="CP022579">
    <property type="protein sequence ID" value="QEL65082.1"/>
    <property type="molecule type" value="Genomic_DNA"/>
</dbReference>
<accession>A0A5C1E7Z8</accession>
<feature type="region of interest" description="Disordered" evidence="1">
    <location>
        <begin position="1"/>
        <end position="67"/>
    </location>
</feature>
<name>A0A5C1E7Z8_9RHOO</name>